<feature type="transmembrane region" description="Helical" evidence="15">
    <location>
        <begin position="378"/>
        <end position="400"/>
    </location>
</feature>
<dbReference type="GO" id="GO:0045944">
    <property type="term" value="P:positive regulation of transcription by RNA polymerase II"/>
    <property type="evidence" value="ECO:0007669"/>
    <property type="project" value="TreeGrafter"/>
</dbReference>
<feature type="transmembrane region" description="Helical" evidence="15">
    <location>
        <begin position="93"/>
        <end position="112"/>
    </location>
</feature>
<feature type="transmembrane region" description="Helical" evidence="15">
    <location>
        <begin position="281"/>
        <end position="301"/>
    </location>
</feature>
<dbReference type="Pfam" id="PF07690">
    <property type="entry name" value="MFS_1"/>
    <property type="match status" value="1"/>
</dbReference>
<feature type="transmembrane region" description="Helical" evidence="15">
    <location>
        <begin position="151"/>
        <end position="175"/>
    </location>
</feature>
<dbReference type="EMBL" id="JAQJAN010000003">
    <property type="protein sequence ID" value="KAJ5733456.1"/>
    <property type="molecule type" value="Genomic_DNA"/>
</dbReference>
<gene>
    <name evidence="18" type="ORF">N7493_002242</name>
</gene>
<dbReference type="PROSITE" id="PS50850">
    <property type="entry name" value="MFS"/>
    <property type="match status" value="1"/>
</dbReference>
<dbReference type="SMART" id="SM00906">
    <property type="entry name" value="Fungal_trans"/>
    <property type="match status" value="1"/>
</dbReference>
<evidence type="ECO:0000256" key="13">
    <source>
        <dbReference type="ARBA" id="ARBA00023242"/>
    </source>
</evidence>
<dbReference type="SUPFAM" id="SSF57701">
    <property type="entry name" value="Zn2/Cys6 DNA-binding domain"/>
    <property type="match status" value="1"/>
</dbReference>
<dbReference type="GO" id="GO:0046943">
    <property type="term" value="F:carboxylic acid transmembrane transporter activity"/>
    <property type="evidence" value="ECO:0007669"/>
    <property type="project" value="UniProtKB-ARBA"/>
</dbReference>
<dbReference type="Gene3D" id="1.20.1250.20">
    <property type="entry name" value="MFS general substrate transporter like domains"/>
    <property type="match status" value="1"/>
</dbReference>
<keyword evidence="6" id="KW-0479">Metal-binding</keyword>
<feature type="transmembrane region" description="Helical" evidence="15">
    <location>
        <begin position="249"/>
        <end position="269"/>
    </location>
</feature>
<dbReference type="GO" id="GO:0006351">
    <property type="term" value="P:DNA-templated transcription"/>
    <property type="evidence" value="ECO:0007669"/>
    <property type="project" value="InterPro"/>
</dbReference>
<dbReference type="PROSITE" id="PS00463">
    <property type="entry name" value="ZN2_CY6_FUNGAL_1"/>
    <property type="match status" value="1"/>
</dbReference>
<sequence length="1309" mass="145250">MATNRQRAAEKALHDQTNILPFAQLMVVFSGLAISLLITMSDQNGISVTLPTIARDLNAQDTISWAGTSSLIANTMFTVLYGRLSDIFGRKNIYISALGLLCIADLCCGLSVNSTMFYVFRGLAGVAGGGVTSLTMIIVSDIVTLEQRGKYQGILGAALGTGNVIGPFIAAAFIMDSTWRGFFWLISPLAALSAVVGFFLIPNNAKKGNFWQNVKRIDWWGVLASSIGIIFILIPISGGGSYFQWDSAMVISMLVIGSLSFVAFILIEWKVASLPMLPMAFFKNQVITALLLQSFLLGAVYQAYLYYLPLYYQNGRGWDPIVSAALTAPMVACQSVSSVCSGQYISRLKRYGEVIWFGFGMWTLGAGLMLLFDRHTHPGVIAVIVGITGLGIGCTFQPTMVAIQAHATKSQRAVVISNRNFFRCMGGSVGLAVSAALLQATLKSSLPSNLSYLAKSSYSLPSESSVSASEWSEILTSYSKASHSVFILQVPLIGVCFLACLLIRDRGLERPKEPEEIEEEKRKAEQAVRDAEAALHEVDENENHEIEETTEKRHSMSSTLAESTMPPSRAEPELANLEEKKTLEQRDPGSSRQTSPTLRDHNPRKRGRTACTRCKTRKQRCDNEYPTCSNCQKAGVPCDKSSVREDADRQNNYTRALEERVAFLEGKLGHADTATANQNATSTNAVASLWSPQGGNATPQTTTPGLDNNPVGEIVGLLALSSSEAPAYVGASSGLSLAANLGEMVQTSVWNQFMSRMHQKQNSSSANASQPPTNSGADQPQHQQQSGATGGCRARDRSMNIDPPNDEVGSKILDTYFTRLHARYPFLDRSKTWRLHEDRWRLAKTKCDDLTQDDRYIIFKLNMVYAIGTTMLKISEDKKFSNAQPERFYANALQYAPTMCDARSIENIEAMVLLVVYHLRTASSHGMWYMIGLAMRTAIDLGLHRKANEINMDPFSAQMRRRLFWTVYYLERVVSMSLGRPFSISDRHIDLDLPWDVDDDVEDPAILTAPQDLTKTSNLTFSIYLFKLRRIDSRIQHKIYRADRPLSSLRPKMDPLYLELEQWKESAFMRFTGSDLDYPMLHYNRAVRLLIQPFLPLLPITDPYYHICLRAAGDICQSHKRLHQTLEYGHSFLAVQTVFMAGITLLYAVWTHTDQVWSVSMSNDIRACSTVLFVMGERAAWVKKYRDAFELLVNAAMEKLQGNETARNTGMTELMTAKHGGIFSSNNNTSDMPIGEKFPPANPTGLAPEATGSTYPADDTDHAVRMALQLAPWIDQDESDPLWMPDFETLENLSGTFWSHADTTLFDAL</sequence>
<proteinExistence type="inferred from homology"/>
<feature type="transmembrane region" description="Helical" evidence="15">
    <location>
        <begin position="222"/>
        <end position="243"/>
    </location>
</feature>
<dbReference type="InterPro" id="IPR020846">
    <property type="entry name" value="MFS_dom"/>
</dbReference>
<reference evidence="18" key="2">
    <citation type="submission" date="2023-01" db="EMBL/GenBank/DDBJ databases">
        <authorList>
            <person name="Petersen C."/>
        </authorList>
    </citation>
    <scope>NUCLEOTIDE SEQUENCE</scope>
    <source>
        <strain evidence="18">IBT 17514</strain>
    </source>
</reference>
<evidence type="ECO:0000259" key="17">
    <source>
        <dbReference type="PROSITE" id="PS50850"/>
    </source>
</evidence>
<evidence type="ECO:0000313" key="19">
    <source>
        <dbReference type="Proteomes" id="UP001215712"/>
    </source>
</evidence>
<dbReference type="FunFam" id="1.20.1720.10:FF:000013">
    <property type="entry name" value="Related to multidrug resistance proteins"/>
    <property type="match status" value="1"/>
</dbReference>
<dbReference type="Proteomes" id="UP001215712">
    <property type="component" value="Unassembled WGS sequence"/>
</dbReference>
<evidence type="ECO:0000256" key="15">
    <source>
        <dbReference type="SAM" id="Phobius"/>
    </source>
</evidence>
<keyword evidence="8 15" id="KW-1133">Transmembrane helix</keyword>
<evidence type="ECO:0000256" key="4">
    <source>
        <dbReference type="ARBA" id="ARBA00022448"/>
    </source>
</evidence>
<evidence type="ECO:0000259" key="16">
    <source>
        <dbReference type="PROSITE" id="PS50048"/>
    </source>
</evidence>
<evidence type="ECO:0000256" key="3">
    <source>
        <dbReference type="ARBA" id="ARBA00008335"/>
    </source>
</evidence>
<feature type="transmembrane region" description="Helical" evidence="15">
    <location>
        <begin position="63"/>
        <end position="81"/>
    </location>
</feature>
<evidence type="ECO:0000256" key="5">
    <source>
        <dbReference type="ARBA" id="ARBA00022692"/>
    </source>
</evidence>
<dbReference type="InterPro" id="IPR001138">
    <property type="entry name" value="Zn2Cys6_DnaBD"/>
</dbReference>
<evidence type="ECO:0000256" key="6">
    <source>
        <dbReference type="ARBA" id="ARBA00022723"/>
    </source>
</evidence>
<dbReference type="InterPro" id="IPR036864">
    <property type="entry name" value="Zn2-C6_fun-type_DNA-bd_sf"/>
</dbReference>
<dbReference type="GO" id="GO:0005634">
    <property type="term" value="C:nucleus"/>
    <property type="evidence" value="ECO:0007669"/>
    <property type="project" value="UniProtKB-SubCell"/>
</dbReference>
<keyword evidence="12" id="KW-0804">Transcription</keyword>
<dbReference type="CDD" id="cd12148">
    <property type="entry name" value="fungal_TF_MHR"/>
    <property type="match status" value="1"/>
</dbReference>
<keyword evidence="11 15" id="KW-0472">Membrane</keyword>
<reference evidence="18" key="1">
    <citation type="journal article" date="2023" name="IMA Fungus">
        <title>Comparative genomic study of the Penicillium genus elucidates a diverse pangenome and 15 lateral gene transfer events.</title>
        <authorList>
            <person name="Petersen C."/>
            <person name="Sorensen T."/>
            <person name="Nielsen M.R."/>
            <person name="Sondergaard T.E."/>
            <person name="Sorensen J.L."/>
            <person name="Fitzpatrick D.A."/>
            <person name="Frisvad J.C."/>
            <person name="Nielsen K.L."/>
        </authorList>
    </citation>
    <scope>NUCLEOTIDE SEQUENCE</scope>
    <source>
        <strain evidence="18">IBT 17514</strain>
    </source>
</reference>
<protein>
    <submittedName>
        <fullName evidence="18">C6 transcription factor</fullName>
    </submittedName>
</protein>
<dbReference type="PROSITE" id="PS50048">
    <property type="entry name" value="ZN2_CY6_FUNGAL_2"/>
    <property type="match status" value="1"/>
</dbReference>
<evidence type="ECO:0000256" key="11">
    <source>
        <dbReference type="ARBA" id="ARBA00023136"/>
    </source>
</evidence>
<feature type="domain" description="Major facilitator superfamily (MFS) profile" evidence="17">
    <location>
        <begin position="19"/>
        <end position="508"/>
    </location>
</feature>
<dbReference type="Pfam" id="PF04082">
    <property type="entry name" value="Fungal_trans"/>
    <property type="match status" value="1"/>
</dbReference>
<feature type="compositionally biased region" description="Basic and acidic residues" evidence="14">
    <location>
        <begin position="577"/>
        <end position="589"/>
    </location>
</feature>
<feature type="compositionally biased region" description="Low complexity" evidence="14">
    <location>
        <begin position="761"/>
        <end position="772"/>
    </location>
</feature>
<dbReference type="GO" id="GO:0012505">
    <property type="term" value="C:endomembrane system"/>
    <property type="evidence" value="ECO:0007669"/>
    <property type="project" value="UniProtKB-SubCell"/>
</dbReference>
<feature type="compositionally biased region" description="Polar residues" evidence="14">
    <location>
        <begin position="773"/>
        <end position="787"/>
    </location>
</feature>
<dbReference type="PANTHER" id="PTHR47782">
    <property type="entry name" value="ZN(II)2CYS6 TRANSCRIPTION FACTOR (EUROFUNG)-RELATED"/>
    <property type="match status" value="1"/>
</dbReference>
<name>A0AAD6HRH2_9EURO</name>
<feature type="transmembrane region" description="Helical" evidence="15">
    <location>
        <begin position="118"/>
        <end position="139"/>
    </location>
</feature>
<organism evidence="18 19">
    <name type="scientific">Penicillium malachiteum</name>
    <dbReference type="NCBI Taxonomy" id="1324776"/>
    <lineage>
        <taxon>Eukaryota</taxon>
        <taxon>Fungi</taxon>
        <taxon>Dikarya</taxon>
        <taxon>Ascomycota</taxon>
        <taxon>Pezizomycotina</taxon>
        <taxon>Eurotiomycetes</taxon>
        <taxon>Eurotiomycetidae</taxon>
        <taxon>Eurotiales</taxon>
        <taxon>Aspergillaceae</taxon>
        <taxon>Penicillium</taxon>
    </lineage>
</organism>
<evidence type="ECO:0000256" key="8">
    <source>
        <dbReference type="ARBA" id="ARBA00022989"/>
    </source>
</evidence>
<dbReference type="CDD" id="cd00067">
    <property type="entry name" value="GAL4"/>
    <property type="match status" value="1"/>
</dbReference>
<feature type="transmembrane region" description="Helical" evidence="15">
    <location>
        <begin position="321"/>
        <end position="342"/>
    </location>
</feature>
<feature type="transmembrane region" description="Helical" evidence="15">
    <location>
        <begin position="354"/>
        <end position="372"/>
    </location>
</feature>
<evidence type="ECO:0000256" key="14">
    <source>
        <dbReference type="SAM" id="MobiDB-lite"/>
    </source>
</evidence>
<dbReference type="Pfam" id="PF00172">
    <property type="entry name" value="Zn_clus"/>
    <property type="match status" value="1"/>
</dbReference>
<dbReference type="Gene3D" id="4.10.240.10">
    <property type="entry name" value="Zn(2)-C6 fungal-type DNA-binding domain"/>
    <property type="match status" value="1"/>
</dbReference>
<feature type="domain" description="Zn(2)-C6 fungal-type" evidence="16">
    <location>
        <begin position="610"/>
        <end position="638"/>
    </location>
</feature>
<dbReference type="InterPro" id="IPR011701">
    <property type="entry name" value="MFS"/>
</dbReference>
<keyword evidence="13" id="KW-0539">Nucleus</keyword>
<evidence type="ECO:0000256" key="9">
    <source>
        <dbReference type="ARBA" id="ARBA00023015"/>
    </source>
</evidence>
<keyword evidence="4" id="KW-0813">Transport</keyword>
<dbReference type="SUPFAM" id="SSF103473">
    <property type="entry name" value="MFS general substrate transporter"/>
    <property type="match status" value="1"/>
</dbReference>
<evidence type="ECO:0000256" key="1">
    <source>
        <dbReference type="ARBA" id="ARBA00004123"/>
    </source>
</evidence>
<dbReference type="Gene3D" id="1.20.1720.10">
    <property type="entry name" value="Multidrug resistance protein D"/>
    <property type="match status" value="1"/>
</dbReference>
<comment type="similarity">
    <text evidence="3">Belongs to the major facilitator superfamily.</text>
</comment>
<dbReference type="PANTHER" id="PTHR47782:SF12">
    <property type="entry name" value="ZN(II)2CYS6 TRANSCRIPTION FACTOR (EUROFUNG)"/>
    <property type="match status" value="1"/>
</dbReference>
<dbReference type="FunFam" id="1.20.1250.20:FF:000436">
    <property type="entry name" value="MFS transporter, putative"/>
    <property type="match status" value="1"/>
</dbReference>
<dbReference type="InterPro" id="IPR052202">
    <property type="entry name" value="Yeast_MetPath_Reg"/>
</dbReference>
<dbReference type="GO" id="GO:0000981">
    <property type="term" value="F:DNA-binding transcription factor activity, RNA polymerase II-specific"/>
    <property type="evidence" value="ECO:0007669"/>
    <property type="project" value="InterPro"/>
</dbReference>
<comment type="subcellular location">
    <subcellularLocation>
        <location evidence="2">Endomembrane system</location>
        <topology evidence="2">Multi-pass membrane protein</topology>
    </subcellularLocation>
    <subcellularLocation>
        <location evidence="1">Nucleus</location>
    </subcellularLocation>
</comment>
<evidence type="ECO:0000313" key="18">
    <source>
        <dbReference type="EMBL" id="KAJ5733456.1"/>
    </source>
</evidence>
<feature type="compositionally biased region" description="Basic and acidic residues" evidence="14">
    <location>
        <begin position="511"/>
        <end position="554"/>
    </location>
</feature>
<feature type="transmembrane region" description="Helical" evidence="15">
    <location>
        <begin position="20"/>
        <end position="40"/>
    </location>
</feature>
<dbReference type="SMART" id="SM00066">
    <property type="entry name" value="GAL4"/>
    <property type="match status" value="1"/>
</dbReference>
<evidence type="ECO:0000256" key="10">
    <source>
        <dbReference type="ARBA" id="ARBA00023125"/>
    </source>
</evidence>
<dbReference type="GO" id="GO:0043565">
    <property type="term" value="F:sequence-specific DNA binding"/>
    <property type="evidence" value="ECO:0007669"/>
    <property type="project" value="TreeGrafter"/>
</dbReference>
<feature type="compositionally biased region" description="Polar residues" evidence="14">
    <location>
        <begin position="556"/>
        <end position="566"/>
    </location>
</feature>
<evidence type="ECO:0000256" key="12">
    <source>
        <dbReference type="ARBA" id="ARBA00023163"/>
    </source>
</evidence>
<keyword evidence="10" id="KW-0238">DNA-binding</keyword>
<evidence type="ECO:0000256" key="2">
    <source>
        <dbReference type="ARBA" id="ARBA00004127"/>
    </source>
</evidence>
<evidence type="ECO:0000256" key="7">
    <source>
        <dbReference type="ARBA" id="ARBA00022833"/>
    </source>
</evidence>
<keyword evidence="19" id="KW-1185">Reference proteome</keyword>
<feature type="transmembrane region" description="Helical" evidence="15">
    <location>
        <begin position="421"/>
        <end position="442"/>
    </location>
</feature>
<keyword evidence="9" id="KW-0805">Transcription regulation</keyword>
<dbReference type="GO" id="GO:0008270">
    <property type="term" value="F:zinc ion binding"/>
    <property type="evidence" value="ECO:0007669"/>
    <property type="project" value="InterPro"/>
</dbReference>
<feature type="transmembrane region" description="Helical" evidence="15">
    <location>
        <begin position="181"/>
        <end position="201"/>
    </location>
</feature>
<feature type="region of interest" description="Disordered" evidence="14">
    <location>
        <begin position="756"/>
        <end position="806"/>
    </location>
</feature>
<dbReference type="InterPro" id="IPR036259">
    <property type="entry name" value="MFS_trans_sf"/>
</dbReference>
<feature type="region of interest" description="Disordered" evidence="14">
    <location>
        <begin position="511"/>
        <end position="609"/>
    </location>
</feature>
<dbReference type="GO" id="GO:0016020">
    <property type="term" value="C:membrane"/>
    <property type="evidence" value="ECO:0007669"/>
    <property type="project" value="UniProtKB-ARBA"/>
</dbReference>
<comment type="caution">
    <text evidence="18">The sequence shown here is derived from an EMBL/GenBank/DDBJ whole genome shotgun (WGS) entry which is preliminary data.</text>
</comment>
<keyword evidence="7" id="KW-0862">Zinc</keyword>
<keyword evidence="5 15" id="KW-0812">Transmembrane</keyword>
<dbReference type="InterPro" id="IPR007219">
    <property type="entry name" value="XnlR_reg_dom"/>
</dbReference>
<accession>A0AAD6HRH2</accession>